<proteinExistence type="predicted"/>
<evidence type="ECO:0000313" key="3">
    <source>
        <dbReference type="Proteomes" id="UP001324380"/>
    </source>
</evidence>
<keyword evidence="3" id="KW-1185">Reference proteome</keyword>
<dbReference type="EMBL" id="CP139558">
    <property type="protein sequence ID" value="WPU95770.1"/>
    <property type="molecule type" value="Genomic_DNA"/>
</dbReference>
<evidence type="ECO:0008006" key="4">
    <source>
        <dbReference type="Google" id="ProtNLM"/>
    </source>
</evidence>
<dbReference type="Proteomes" id="UP001324380">
    <property type="component" value="Chromosome"/>
</dbReference>
<name>A0ABZ0TXB9_9SPHI</name>
<protein>
    <recommendedName>
        <fullName evidence="4">Plasmid transfer protein</fullName>
    </recommendedName>
</protein>
<feature type="chain" id="PRO_5046527618" description="Plasmid transfer protein" evidence="1">
    <location>
        <begin position="18"/>
        <end position="218"/>
    </location>
</feature>
<dbReference type="RefSeq" id="WP_321564876.1">
    <property type="nucleotide sequence ID" value="NZ_CP139558.1"/>
</dbReference>
<reference evidence="2 3" key="1">
    <citation type="submission" date="2023-11" db="EMBL/GenBank/DDBJ databases">
        <title>Analysis of the Genomes of Mucilaginibacter gossypii cycad 4 and M. sabulilitoris SNA2: microbes with the potential for plant growth promotion.</title>
        <authorList>
            <person name="Hirsch A.M."/>
            <person name="Humm E."/>
            <person name="Rubbi M."/>
            <person name="Del Vecchio G."/>
            <person name="Ha S.M."/>
            <person name="Pellegrini M."/>
            <person name="Gunsalus R.P."/>
        </authorList>
    </citation>
    <scope>NUCLEOTIDE SEQUENCE [LARGE SCALE GENOMIC DNA]</scope>
    <source>
        <strain evidence="2 3">SNA2</strain>
    </source>
</reference>
<accession>A0ABZ0TXB9</accession>
<evidence type="ECO:0000313" key="2">
    <source>
        <dbReference type="EMBL" id="WPU95770.1"/>
    </source>
</evidence>
<gene>
    <name evidence="2" type="ORF">SNE25_09590</name>
</gene>
<feature type="signal peptide" evidence="1">
    <location>
        <begin position="1"/>
        <end position="17"/>
    </location>
</feature>
<evidence type="ECO:0000256" key="1">
    <source>
        <dbReference type="SAM" id="SignalP"/>
    </source>
</evidence>
<sequence length="218" mass="24733">MKQLILFFCCLPAVVQAQSIIFDKGHFAAVNENAAARETAEMTHFHYLTVIRDRLDDINLDMTSVVLVQQMVKNSLTKVDDALKNGQDLVQISQIVNELITAGNEMIDAAQADPLLLVFTEQVAGQLKARAINLVTEVSGFILKEQDEILMDFEKRDALLRKIIGELKVMRALAYSMNRSIYWARQQSLWKAVDPFRDFVNQDTRLTDEIISKLTSNK</sequence>
<keyword evidence="1" id="KW-0732">Signal</keyword>
<organism evidence="2 3">
    <name type="scientific">Mucilaginibacter sabulilitoris</name>
    <dbReference type="NCBI Taxonomy" id="1173583"/>
    <lineage>
        <taxon>Bacteria</taxon>
        <taxon>Pseudomonadati</taxon>
        <taxon>Bacteroidota</taxon>
        <taxon>Sphingobacteriia</taxon>
        <taxon>Sphingobacteriales</taxon>
        <taxon>Sphingobacteriaceae</taxon>
        <taxon>Mucilaginibacter</taxon>
    </lineage>
</organism>